<dbReference type="PROSITE" id="PS00028">
    <property type="entry name" value="ZINC_FINGER_C2H2_1"/>
    <property type="match status" value="1"/>
</dbReference>
<dbReference type="STRING" id="436010.A0A166NL54"/>
<evidence type="ECO:0000313" key="5">
    <source>
        <dbReference type="Proteomes" id="UP000076532"/>
    </source>
</evidence>
<gene>
    <name evidence="4" type="ORF">FIBSPDRAFT_909617</name>
</gene>
<evidence type="ECO:0000256" key="1">
    <source>
        <dbReference type="PROSITE-ProRule" id="PRU00042"/>
    </source>
</evidence>
<dbReference type="AlphaFoldDB" id="A0A166NL54"/>
<organism evidence="4 5">
    <name type="scientific">Athelia psychrophila</name>
    <dbReference type="NCBI Taxonomy" id="1759441"/>
    <lineage>
        <taxon>Eukaryota</taxon>
        <taxon>Fungi</taxon>
        <taxon>Dikarya</taxon>
        <taxon>Basidiomycota</taxon>
        <taxon>Agaricomycotina</taxon>
        <taxon>Agaricomycetes</taxon>
        <taxon>Agaricomycetidae</taxon>
        <taxon>Atheliales</taxon>
        <taxon>Atheliaceae</taxon>
        <taxon>Athelia</taxon>
    </lineage>
</organism>
<protein>
    <recommendedName>
        <fullName evidence="3">C2H2-type domain-containing protein</fullName>
    </recommendedName>
</protein>
<accession>A0A166NL54</accession>
<dbReference type="InterPro" id="IPR013087">
    <property type="entry name" value="Znf_C2H2_type"/>
</dbReference>
<keyword evidence="1" id="KW-0862">Zinc</keyword>
<evidence type="ECO:0000256" key="2">
    <source>
        <dbReference type="SAM" id="MobiDB-lite"/>
    </source>
</evidence>
<keyword evidence="1" id="KW-0863">Zinc-finger</keyword>
<dbReference type="Proteomes" id="UP000076532">
    <property type="component" value="Unassembled WGS sequence"/>
</dbReference>
<dbReference type="PROSITE" id="PS50157">
    <property type="entry name" value="ZINC_FINGER_C2H2_2"/>
    <property type="match status" value="1"/>
</dbReference>
<dbReference type="EMBL" id="KV417522">
    <property type="protein sequence ID" value="KZP25126.1"/>
    <property type="molecule type" value="Genomic_DNA"/>
</dbReference>
<proteinExistence type="predicted"/>
<name>A0A166NL54_9AGAM</name>
<feature type="compositionally biased region" description="Acidic residues" evidence="2">
    <location>
        <begin position="702"/>
        <end position="711"/>
    </location>
</feature>
<keyword evidence="1" id="KW-0479">Metal-binding</keyword>
<dbReference type="GO" id="GO:0008270">
    <property type="term" value="F:zinc ion binding"/>
    <property type="evidence" value="ECO:0007669"/>
    <property type="project" value="UniProtKB-KW"/>
</dbReference>
<dbReference type="OrthoDB" id="3199698at2759"/>
<feature type="region of interest" description="Disordered" evidence="2">
    <location>
        <begin position="693"/>
        <end position="718"/>
    </location>
</feature>
<evidence type="ECO:0000313" key="4">
    <source>
        <dbReference type="EMBL" id="KZP25126.1"/>
    </source>
</evidence>
<evidence type="ECO:0000259" key="3">
    <source>
        <dbReference type="PROSITE" id="PS50157"/>
    </source>
</evidence>
<keyword evidence="5" id="KW-1185">Reference proteome</keyword>
<dbReference type="InterPro" id="IPR041078">
    <property type="entry name" value="Plavaka"/>
</dbReference>
<reference evidence="4 5" key="1">
    <citation type="journal article" date="2016" name="Mol. Biol. Evol.">
        <title>Comparative Genomics of Early-Diverging Mushroom-Forming Fungi Provides Insights into the Origins of Lignocellulose Decay Capabilities.</title>
        <authorList>
            <person name="Nagy L.G."/>
            <person name="Riley R."/>
            <person name="Tritt A."/>
            <person name="Adam C."/>
            <person name="Daum C."/>
            <person name="Floudas D."/>
            <person name="Sun H."/>
            <person name="Yadav J.S."/>
            <person name="Pangilinan J."/>
            <person name="Larsson K.H."/>
            <person name="Matsuura K."/>
            <person name="Barry K."/>
            <person name="Labutti K."/>
            <person name="Kuo R."/>
            <person name="Ohm R.A."/>
            <person name="Bhattacharya S.S."/>
            <person name="Shirouzu T."/>
            <person name="Yoshinaga Y."/>
            <person name="Martin F.M."/>
            <person name="Grigoriev I.V."/>
            <person name="Hibbett D.S."/>
        </authorList>
    </citation>
    <scope>NUCLEOTIDE SEQUENCE [LARGE SCALE GENOMIC DNA]</scope>
    <source>
        <strain evidence="4 5">CBS 109695</strain>
    </source>
</reference>
<sequence>MPGPLRRLFNIPHLKCSLCTRRFRKAAGLANHFNAAHARAEGHNVSAVTNNPDNGLHGDEFNLPQDDNEEIAAEELPSSYREYHPVLDGTPCDGNGNDLPVGAPPSPIDLPIKGDWSPYDRRVEFELADFLFRRDQMSNGNISELMKIWAADVLAEGKEPPFADHNDMLNVIDSSILGDVPWESFKVSYAGDMPTDTQPSHWMKKSHDVWFRDPRQVVENILASPDFCGEMDYAAFREFDGNKKRVFKDFMSGNWAWRHSDAISNEDDANHGAMLVPIILGSDKTTVSVGTGHNEYYPLYLSIGNVKNNVRRAHRDALVLIAFLAIPKSERKDDDSVAYRKFRRQLFHSSVSAILQSLKPGMSDAEVLRCADGHFRRAIFDLAAYIADYPEQVLLTSIVSGWCPRGRAPRDDLTSECLPRTQEHTDYCVENFGLGVLWEDYGIVGDVIPFTHDFPCADIHEMVSPDLLHQLVKGVFKDHLVTWVGEYLVLEHGKAGAAVILDDIDRRIALAPAFPGLRRFPEGRRFKQWTGDDSKALMKVYIPALEGYVPVEMICVFSAFLDFCYLVRHESINEDDLLAVRESLTCFHHYRTIFQATGVREDGPKGLSLPRSHAADHYEHLIAEFGAPNGLCSSITESKHIKAVKEPWRRSSRYKALGQMILTNQRLTKLTAAKVDFTRRGMLEGTVLSDAHDQLVGPVGGDVDDEQDDGGDLAAGDRDIDPNVLLRREAQADIGAHDGPRVLNNVTMAKTKQRRYPKTASALAGHIGQEDFPDLIDKFLYEQRSKDHSSNSDSSSDSDSIPHYTITSPISVFHSAIATFYAPSDLSGIGGMHTEWIRSSPNWRKSYARHDTVLMEKDPDVRGIQGLHVARVFLFFAFKFDGVYYPCALVHWFHPVQDDVDEDTGMFMVEPEFLPRQKRSMSVVHLETIVRSAHLLPIFDKPLPDGLLFSDTLDLFNAFYVNKYSDHHAFEIIQCKYT</sequence>
<dbReference type="Pfam" id="PF18759">
    <property type="entry name" value="Plavaka"/>
    <property type="match status" value="1"/>
</dbReference>
<feature type="domain" description="C2H2-type" evidence="3">
    <location>
        <begin position="14"/>
        <end position="42"/>
    </location>
</feature>